<dbReference type="KEGG" id="hmp:K6T50_05620"/>
<dbReference type="AlphaFoldDB" id="A0A8T8WFI8"/>
<sequence length="127" mass="12557">MPSDTTPVTDLASKEVFTADGARVGRVIDVLVDLEADAPVALALSDVDEETVGGLPNGAAGVRVPFRLVRGVGDVIVLRSAAHEAALPLPGGRGGGSGISADDGDGSPDRDAPTDGGDASTGDDPIV</sequence>
<dbReference type="InterPro" id="IPR027275">
    <property type="entry name" value="PRC-brl_dom"/>
</dbReference>
<proteinExistence type="predicted"/>
<dbReference type="Gene3D" id="2.30.30.240">
    <property type="entry name" value="PRC-barrel domain"/>
    <property type="match status" value="1"/>
</dbReference>
<organism evidence="3 4">
    <name type="scientific">Halobaculum magnesiiphilum</name>
    <dbReference type="NCBI Taxonomy" id="1017351"/>
    <lineage>
        <taxon>Archaea</taxon>
        <taxon>Methanobacteriati</taxon>
        <taxon>Methanobacteriota</taxon>
        <taxon>Stenosarchaea group</taxon>
        <taxon>Halobacteria</taxon>
        <taxon>Halobacteriales</taxon>
        <taxon>Haloferacaceae</taxon>
        <taxon>Halobaculum</taxon>
    </lineage>
</organism>
<dbReference type="SUPFAM" id="SSF50346">
    <property type="entry name" value="PRC-barrel domain"/>
    <property type="match status" value="1"/>
</dbReference>
<dbReference type="PANTHER" id="PTHR38137:SF1">
    <property type="entry name" value="PRC-BARREL DOMAIN-CONTAINING PROTEIN"/>
    <property type="match status" value="1"/>
</dbReference>
<evidence type="ECO:0000256" key="1">
    <source>
        <dbReference type="SAM" id="MobiDB-lite"/>
    </source>
</evidence>
<dbReference type="RefSeq" id="WP_222608417.1">
    <property type="nucleotide sequence ID" value="NZ_CP081958.1"/>
</dbReference>
<reference evidence="3 4" key="1">
    <citation type="journal article" date="2021" name="Int. J. Syst. Evol. Microbiol.">
        <title>Halobaculum halophilum sp. nov. and Halobaculum salinum sp. nov., isolated from salt lake and saline soil.</title>
        <authorList>
            <person name="Cui H.L."/>
            <person name="Shi X.W."/>
            <person name="Yin X.M."/>
            <person name="Yang X.Y."/>
            <person name="Hou J."/>
            <person name="Zhu L."/>
        </authorList>
    </citation>
    <scope>NUCLEOTIDE SEQUENCE [LARGE SCALE GENOMIC DNA]</scope>
    <source>
        <strain evidence="3 4">NBRC 109044</strain>
    </source>
</reference>
<dbReference type="Proteomes" id="UP000826254">
    <property type="component" value="Chromosome"/>
</dbReference>
<name>A0A8T8WFI8_9EURY</name>
<dbReference type="Pfam" id="PF05239">
    <property type="entry name" value="PRC"/>
    <property type="match status" value="1"/>
</dbReference>
<dbReference type="GeneID" id="67177600"/>
<dbReference type="InterPro" id="IPR011033">
    <property type="entry name" value="PRC_barrel-like_sf"/>
</dbReference>
<feature type="region of interest" description="Disordered" evidence="1">
    <location>
        <begin position="86"/>
        <end position="127"/>
    </location>
</feature>
<evidence type="ECO:0000313" key="3">
    <source>
        <dbReference type="EMBL" id="QZP38618.1"/>
    </source>
</evidence>
<keyword evidence="4" id="KW-1185">Reference proteome</keyword>
<feature type="domain" description="PRC-barrel" evidence="2">
    <location>
        <begin position="8"/>
        <end position="80"/>
    </location>
</feature>
<dbReference type="PANTHER" id="PTHR38137">
    <property type="entry name" value="PRC-BARREL DOMAIN PROTEIN"/>
    <property type="match status" value="1"/>
</dbReference>
<accession>A0A8T8WFI8</accession>
<evidence type="ECO:0000313" key="4">
    <source>
        <dbReference type="Proteomes" id="UP000826254"/>
    </source>
</evidence>
<protein>
    <submittedName>
        <fullName evidence="3">PRC-barrel domain-containing protein</fullName>
    </submittedName>
</protein>
<evidence type="ECO:0000259" key="2">
    <source>
        <dbReference type="Pfam" id="PF05239"/>
    </source>
</evidence>
<gene>
    <name evidence="3" type="ORF">K6T50_05620</name>
</gene>
<dbReference type="EMBL" id="CP081958">
    <property type="protein sequence ID" value="QZP38618.1"/>
    <property type="molecule type" value="Genomic_DNA"/>
</dbReference>